<evidence type="ECO:0000313" key="3">
    <source>
        <dbReference type="Proteomes" id="UP000735302"/>
    </source>
</evidence>
<proteinExistence type="predicted"/>
<organism evidence="2 3">
    <name type="scientific">Plakobranchus ocellatus</name>
    <dbReference type="NCBI Taxonomy" id="259542"/>
    <lineage>
        <taxon>Eukaryota</taxon>
        <taxon>Metazoa</taxon>
        <taxon>Spiralia</taxon>
        <taxon>Lophotrochozoa</taxon>
        <taxon>Mollusca</taxon>
        <taxon>Gastropoda</taxon>
        <taxon>Heterobranchia</taxon>
        <taxon>Euthyneura</taxon>
        <taxon>Panpulmonata</taxon>
        <taxon>Sacoglossa</taxon>
        <taxon>Placobranchoidea</taxon>
        <taxon>Plakobranchidae</taxon>
        <taxon>Plakobranchus</taxon>
    </lineage>
</organism>
<feature type="coiled-coil region" evidence="1">
    <location>
        <begin position="85"/>
        <end position="112"/>
    </location>
</feature>
<reference evidence="2 3" key="1">
    <citation type="journal article" date="2021" name="Elife">
        <title>Chloroplast acquisition without the gene transfer in kleptoplastic sea slugs, Plakobranchus ocellatus.</title>
        <authorList>
            <person name="Maeda T."/>
            <person name="Takahashi S."/>
            <person name="Yoshida T."/>
            <person name="Shimamura S."/>
            <person name="Takaki Y."/>
            <person name="Nagai Y."/>
            <person name="Toyoda A."/>
            <person name="Suzuki Y."/>
            <person name="Arimoto A."/>
            <person name="Ishii H."/>
            <person name="Satoh N."/>
            <person name="Nishiyama T."/>
            <person name="Hasebe M."/>
            <person name="Maruyama T."/>
            <person name="Minagawa J."/>
            <person name="Obokata J."/>
            <person name="Shigenobu S."/>
        </authorList>
    </citation>
    <scope>NUCLEOTIDE SEQUENCE [LARGE SCALE GENOMIC DNA]</scope>
</reference>
<dbReference type="EMBL" id="BLXT01004024">
    <property type="protein sequence ID" value="GFO08909.1"/>
    <property type="molecule type" value="Genomic_DNA"/>
</dbReference>
<protein>
    <submittedName>
        <fullName evidence="2">Uncharacterized protein</fullName>
    </submittedName>
</protein>
<gene>
    <name evidence="2" type="ORF">PoB_003541400</name>
</gene>
<evidence type="ECO:0000256" key="1">
    <source>
        <dbReference type="SAM" id="Coils"/>
    </source>
</evidence>
<name>A0AAV4AS12_9GAST</name>
<keyword evidence="1" id="KW-0175">Coiled coil</keyword>
<keyword evidence="3" id="KW-1185">Reference proteome</keyword>
<sequence>MGEEETTRVFLEEEHDFNALVQPLSALGLTRLHLIGTDLQLPASTSISNDVVISLEHFRAQERMPATFLTKWVRILCSACDNLTDKQLKTKIESVKEKAKKLTKNKKNYDALKDFLNCNFIVPAKISASISSCSKPDMCEKCKLLKNCIAEKEKVIRALESNSARCESEKTKLEHQISIKDSLLNDMKELRDENVNLMTTIKQLKSEFKTVCAKKKVLQEELEKIKSEANISATNCSKVIATVAKHLFTTDLYDQLPSETTSLNFTSEANVIAKSQVVEEIKGNECLMEVFMPCLREVCERCESALKRQLCELLDGGVFIGELEESVLKVLKTCPLTNLTGERLFGDLDYCINVRRNASLFLRSTRNMWKHNKTEKFLSKQNERISKKLLKNAIKYGPVYKQRSIETKNKILALRKAKASEQKKKKDEKAVKLLECKRAALDAVLARGSSPIITNKNELDAVYSGPQALVRLREQVRFRNLVGGEKIKITGTRKELYDRLSNLIAGPSST</sequence>
<dbReference type="Proteomes" id="UP000735302">
    <property type="component" value="Unassembled WGS sequence"/>
</dbReference>
<feature type="coiled-coil region" evidence="1">
    <location>
        <begin position="149"/>
        <end position="221"/>
    </location>
</feature>
<dbReference type="AlphaFoldDB" id="A0AAV4AS12"/>
<comment type="caution">
    <text evidence="2">The sequence shown here is derived from an EMBL/GenBank/DDBJ whole genome shotgun (WGS) entry which is preliminary data.</text>
</comment>
<accession>A0AAV4AS12</accession>
<evidence type="ECO:0000313" key="2">
    <source>
        <dbReference type="EMBL" id="GFO08909.1"/>
    </source>
</evidence>